<evidence type="ECO:0000313" key="3">
    <source>
        <dbReference type="WBParaSite" id="Hba_04406"/>
    </source>
</evidence>
<accession>A0A1I7WHF2</accession>
<name>A0A1I7WHF2_HETBA</name>
<sequence>MTLEITNAEQVICYKRYSYFKKLENTNSRAECDEAQQKGKMSEKRQVEQMMENKCISNKTNGD</sequence>
<keyword evidence="2" id="KW-1185">Reference proteome</keyword>
<reference evidence="3" key="1">
    <citation type="submission" date="2016-11" db="UniProtKB">
        <authorList>
            <consortium name="WormBaseParasite"/>
        </authorList>
    </citation>
    <scope>IDENTIFICATION</scope>
</reference>
<protein>
    <submittedName>
        <fullName evidence="3">Uncharacterized protein</fullName>
    </submittedName>
</protein>
<dbReference type="AlphaFoldDB" id="A0A1I7WHF2"/>
<organism evidence="2 3">
    <name type="scientific">Heterorhabditis bacteriophora</name>
    <name type="common">Entomopathogenic nematode worm</name>
    <dbReference type="NCBI Taxonomy" id="37862"/>
    <lineage>
        <taxon>Eukaryota</taxon>
        <taxon>Metazoa</taxon>
        <taxon>Ecdysozoa</taxon>
        <taxon>Nematoda</taxon>
        <taxon>Chromadorea</taxon>
        <taxon>Rhabditida</taxon>
        <taxon>Rhabditina</taxon>
        <taxon>Rhabditomorpha</taxon>
        <taxon>Strongyloidea</taxon>
        <taxon>Heterorhabditidae</taxon>
        <taxon>Heterorhabditis</taxon>
    </lineage>
</organism>
<evidence type="ECO:0000256" key="1">
    <source>
        <dbReference type="SAM" id="MobiDB-lite"/>
    </source>
</evidence>
<proteinExistence type="predicted"/>
<evidence type="ECO:0000313" key="2">
    <source>
        <dbReference type="Proteomes" id="UP000095283"/>
    </source>
</evidence>
<dbReference type="WBParaSite" id="Hba_04406">
    <property type="protein sequence ID" value="Hba_04406"/>
    <property type="gene ID" value="Hba_04406"/>
</dbReference>
<feature type="compositionally biased region" description="Basic and acidic residues" evidence="1">
    <location>
        <begin position="34"/>
        <end position="47"/>
    </location>
</feature>
<feature type="region of interest" description="Disordered" evidence="1">
    <location>
        <begin position="34"/>
        <end position="63"/>
    </location>
</feature>
<dbReference type="Proteomes" id="UP000095283">
    <property type="component" value="Unplaced"/>
</dbReference>